<dbReference type="RefSeq" id="XP_001193367.2">
    <property type="nucleotide sequence ID" value="XM_001193367.4"/>
</dbReference>
<dbReference type="OMA" id="YTWLLLM"/>
<feature type="transmembrane region" description="Helical" evidence="1">
    <location>
        <begin position="60"/>
        <end position="80"/>
    </location>
</feature>
<feature type="transmembrane region" description="Helical" evidence="1">
    <location>
        <begin position="7"/>
        <end position="40"/>
    </location>
</feature>
<dbReference type="PANTHER" id="PTHR33802">
    <property type="entry name" value="SI:CH211-161H7.5-RELATED"/>
    <property type="match status" value="1"/>
</dbReference>
<feature type="transmembrane region" description="Helical" evidence="1">
    <location>
        <begin position="233"/>
        <end position="252"/>
    </location>
</feature>
<name>A0A7M7LKY9_STRPU</name>
<dbReference type="InParanoid" id="A0A7M7LKY9"/>
<keyword evidence="3" id="KW-1185">Reference proteome</keyword>
<dbReference type="OrthoDB" id="5586934at2759"/>
<dbReference type="KEGG" id="spu:756072"/>
<feature type="transmembrane region" description="Helical" evidence="1">
    <location>
        <begin position="101"/>
        <end position="120"/>
    </location>
</feature>
<organism evidence="2 3">
    <name type="scientific">Strongylocentrotus purpuratus</name>
    <name type="common">Purple sea urchin</name>
    <dbReference type="NCBI Taxonomy" id="7668"/>
    <lineage>
        <taxon>Eukaryota</taxon>
        <taxon>Metazoa</taxon>
        <taxon>Echinodermata</taxon>
        <taxon>Eleutherozoa</taxon>
        <taxon>Echinozoa</taxon>
        <taxon>Echinoidea</taxon>
        <taxon>Euechinoidea</taxon>
        <taxon>Echinacea</taxon>
        <taxon>Camarodonta</taxon>
        <taxon>Echinidea</taxon>
        <taxon>Strongylocentrotidae</taxon>
        <taxon>Strongylocentrotus</taxon>
    </lineage>
</organism>
<accession>A0A7M7LKY9</accession>
<keyword evidence="1" id="KW-1133">Transmembrane helix</keyword>
<feature type="transmembrane region" description="Helical" evidence="1">
    <location>
        <begin position="205"/>
        <end position="224"/>
    </location>
</feature>
<dbReference type="AlphaFoldDB" id="A0A7M7LKY9"/>
<protein>
    <submittedName>
        <fullName evidence="2">Uncharacterized protein</fullName>
    </submittedName>
</protein>
<dbReference type="PANTHER" id="PTHR33802:SF1">
    <property type="entry name" value="XK-RELATED PROTEIN"/>
    <property type="match status" value="1"/>
</dbReference>
<sequence>MASEHDYLFLFMAFFTLAMFILTQVLSALATVPGNIAGWFPNTTEEISDTYPVLVTPAGWTFLVWAVIYIWMLIYIIYILTTVCRRNKNGPVYMNPPVVTANFLAVFSLNLAFNIVWLFLFSRREFAWSLADSCMLAFTVYVCLWLNHRNVEKYRDVMETNHKVDLWCNRILIQNGLAVYATWTSIATLINLSIALTYLADVKNLSSSLISLSILTAEVVVYFVVDTFYWDRYLRYTFTVYPTIIWALSGVLSENWDPDSSTSIFNAVLLALGGLCFVIKFVLVVFVRESLDNKPALRSKAKGNEYIFNEEDSDVPSISMTNKKIYDDAVN</sequence>
<keyword evidence="1" id="KW-0812">Transmembrane</keyword>
<evidence type="ECO:0000313" key="2">
    <source>
        <dbReference type="EnsemblMetazoa" id="XP_001193367"/>
    </source>
</evidence>
<feature type="transmembrane region" description="Helical" evidence="1">
    <location>
        <begin position="264"/>
        <end position="287"/>
    </location>
</feature>
<evidence type="ECO:0000256" key="1">
    <source>
        <dbReference type="SAM" id="Phobius"/>
    </source>
</evidence>
<reference evidence="3" key="1">
    <citation type="submission" date="2015-02" db="EMBL/GenBank/DDBJ databases">
        <title>Genome sequencing for Strongylocentrotus purpuratus.</title>
        <authorList>
            <person name="Murali S."/>
            <person name="Liu Y."/>
            <person name="Vee V."/>
            <person name="English A."/>
            <person name="Wang M."/>
            <person name="Skinner E."/>
            <person name="Han Y."/>
            <person name="Muzny D.M."/>
            <person name="Worley K.C."/>
            <person name="Gibbs R.A."/>
        </authorList>
    </citation>
    <scope>NUCLEOTIDE SEQUENCE</scope>
</reference>
<reference evidence="2" key="2">
    <citation type="submission" date="2021-01" db="UniProtKB">
        <authorList>
            <consortium name="EnsemblMetazoa"/>
        </authorList>
    </citation>
    <scope>IDENTIFICATION</scope>
</reference>
<feature type="transmembrane region" description="Helical" evidence="1">
    <location>
        <begin position="126"/>
        <end position="146"/>
    </location>
</feature>
<dbReference type="Proteomes" id="UP000007110">
    <property type="component" value="Unassembled WGS sequence"/>
</dbReference>
<feature type="transmembrane region" description="Helical" evidence="1">
    <location>
        <begin position="177"/>
        <end position="199"/>
    </location>
</feature>
<proteinExistence type="predicted"/>
<evidence type="ECO:0000313" key="3">
    <source>
        <dbReference type="Proteomes" id="UP000007110"/>
    </source>
</evidence>
<dbReference type="GeneID" id="756072"/>
<keyword evidence="1" id="KW-0472">Membrane</keyword>
<dbReference type="EnsemblMetazoa" id="XM_001193367">
    <property type="protein sequence ID" value="XP_001193367"/>
    <property type="gene ID" value="LOC756072"/>
</dbReference>